<comment type="caution">
    <text evidence="4">The sequence shown here is derived from an EMBL/GenBank/DDBJ whole genome shotgun (WGS) entry which is preliminary data.</text>
</comment>
<dbReference type="RefSeq" id="WP_171416779.1">
    <property type="nucleotide sequence ID" value="NZ_JABFOR010000012.1"/>
</dbReference>
<gene>
    <name evidence="4" type="ORF">HMI46_11980</name>
</gene>
<dbReference type="SUPFAM" id="SSF53300">
    <property type="entry name" value="vWA-like"/>
    <property type="match status" value="1"/>
</dbReference>
<dbReference type="InterPro" id="IPR036465">
    <property type="entry name" value="vWFA_dom_sf"/>
</dbReference>
<dbReference type="Pfam" id="PF00092">
    <property type="entry name" value="VWA"/>
    <property type="match status" value="1"/>
</dbReference>
<dbReference type="SMART" id="SM00327">
    <property type="entry name" value="VWA"/>
    <property type="match status" value="1"/>
</dbReference>
<dbReference type="Proteomes" id="UP000552038">
    <property type="component" value="Unassembled WGS sequence"/>
</dbReference>
<dbReference type="PANTHER" id="PTHR46769">
    <property type="entry name" value="POLYCYSTIC KIDNEY AND HEPATIC DISEASE 1 (AUTOSOMAL RECESSIVE)-LIKE 1"/>
    <property type="match status" value="1"/>
</dbReference>
<dbReference type="CDD" id="cd00102">
    <property type="entry name" value="IPT"/>
    <property type="match status" value="11"/>
</dbReference>
<dbReference type="Gene3D" id="3.40.50.410">
    <property type="entry name" value="von Willebrand factor, type A domain"/>
    <property type="match status" value="1"/>
</dbReference>
<evidence type="ECO:0000313" key="5">
    <source>
        <dbReference type="Proteomes" id="UP000552038"/>
    </source>
</evidence>
<dbReference type="PROSITE" id="PS50234">
    <property type="entry name" value="VWFA"/>
    <property type="match status" value="1"/>
</dbReference>
<dbReference type="SMART" id="SM00429">
    <property type="entry name" value="IPT"/>
    <property type="match status" value="11"/>
</dbReference>
<feature type="signal peptide" evidence="2">
    <location>
        <begin position="1"/>
        <end position="28"/>
    </location>
</feature>
<dbReference type="InterPro" id="IPR002035">
    <property type="entry name" value="VWF_A"/>
</dbReference>
<feature type="domain" description="VWFA" evidence="3">
    <location>
        <begin position="73"/>
        <end position="261"/>
    </location>
</feature>
<dbReference type="Gene3D" id="2.60.40.10">
    <property type="entry name" value="Immunoglobulins"/>
    <property type="match status" value="11"/>
</dbReference>
<organism evidence="4 5">
    <name type="scientific">Paenibacillus alvei</name>
    <name type="common">Bacillus alvei</name>
    <dbReference type="NCBI Taxonomy" id="44250"/>
    <lineage>
        <taxon>Bacteria</taxon>
        <taxon>Bacillati</taxon>
        <taxon>Bacillota</taxon>
        <taxon>Bacilli</taxon>
        <taxon>Bacillales</taxon>
        <taxon>Paenibacillaceae</taxon>
        <taxon>Paenibacillus</taxon>
    </lineage>
</organism>
<dbReference type="SUPFAM" id="SSF81296">
    <property type="entry name" value="E set domains"/>
    <property type="match status" value="11"/>
</dbReference>
<dbReference type="InterPro" id="IPR002909">
    <property type="entry name" value="IPT_dom"/>
</dbReference>
<dbReference type="InterPro" id="IPR014756">
    <property type="entry name" value="Ig_E-set"/>
</dbReference>
<dbReference type="InterPro" id="IPR052387">
    <property type="entry name" value="Fibrocystin"/>
</dbReference>
<sequence length="1323" mass="141133">MKKFMPKWLNLLLIIMLAVVNVPISAAASGVQADQIVNVEKSVNPLSMVEGEETEVTLNVKGSNPVNYVKPNDIILIIDRSGSMMPSKSNNNEDRIGNAKAAAKGFVNLVDFTKHQIGIVDFSTTLTSKPMTTNAGDLNKYVDQITAGGGTATADAIESARGLLHNHRPDAQPVIILLTDGEATHPQPVENARKAALEQAKLAKQEGIVFYTVALLLPDEDPTKSAPNLLMKEMATTAQHHHFVLGANGLNEIYQAIVKEIGLASAYDVTVTDSVAPEFEIVPGSYENNIPQPTVKGNTLEWKFLELKNEVLTFKYKIRHIKGSKVGDLSVGSEKIKVDYKDHVGTRQAFEVEHPHVNVTYPAPVITTVVQDNGDVAGGQKVEISGKNFRPQPTVLFGDKEAASVEYVSPEKLVVVTPAGVQGEVTLTVKNDDGQQATAKFRYHAQPVIAEIVPNKGPVSGGNEVVIKGDYFMNGAVVKFGDNSATTNSVTQKEIKVKAPASAKSGAVTVEVTNPDGTKVNMPNGYTYVEGPKITSITPNVGSTLGGEKVTITGSQFEQGIKLFLKNKEVPVEFISATELSFVTPAWSVAESVDVKIVNPDLQEVVMANGYKYEYPAPIIESISPAEGPIEGNTLVNVKGNHFREGAKLYFDDKQISVVTVVDSNTIRIRTPQWTTGSLVSLKVVNSDGKEAVKKEAYQYLTPPAPELMTVNPDKGSTLGSEVVTLTGKNFASGLKVLFNNTNVVVSAVTPDSVTIKTPKWATEETVDVTVMSADGQVSTLKQAYTFVAPPPPPGPKIESVNPASGPVSGGNIVYINGENFKDGFKLHLGSQQITATAFLSDKQLRVRIPEMRTPGKVDVVVTNPDGQSATLKEGYELLAPPAPTIVKVKPDNGLIAGGTIVTVTGTEFSNNLKLLIGDKQVPFTFVSNTELRFKTPAWSKAESVSITVSDAYNQVAKLDDAFTYKEPEKDPAPIVESITPNEGYLAGGKASFVNGKGFKDGAKVSVGGKDVVTVFISAEQLKVLMPSWPQEEVVDIKVTNPDGQSVELPKAFSYVTPPPPPKPEIVSLSSDKGSMKGDQIVTVTGSNFVDGAVVTTGGKKVITAFISDTQLRIRTVAWTKPESVDVVVTNPDGQSATLAAGYTYELPAPPTIANITPDSTVYNSPIVIVVNGENFDSGSQVYFNDVAAVTTFISSTQLKVRTPQWAKPESVNVKVVSSLGQEGFLPNGFTYKPVPPKPAPVITELKATSGSASGGHIFYINGANFVDGSTVYFGGVKAITVFIDSTSLKVRTPSSSVTGPVDVKVVNPDGQEGVVAGGYTYN</sequence>
<dbReference type="PANTHER" id="PTHR46769:SF2">
    <property type="entry name" value="FIBROCYSTIN-L ISOFORM 2 PRECURSOR-RELATED"/>
    <property type="match status" value="1"/>
</dbReference>
<name>A0AAP7A004_PAEAL</name>
<dbReference type="InterPro" id="IPR013783">
    <property type="entry name" value="Ig-like_fold"/>
</dbReference>
<accession>A0AAP7A004</accession>
<protein>
    <submittedName>
        <fullName evidence="4">VWA domain-containing protein</fullName>
    </submittedName>
</protein>
<dbReference type="CDD" id="cd00198">
    <property type="entry name" value="vWFA"/>
    <property type="match status" value="1"/>
</dbReference>
<evidence type="ECO:0000259" key="3">
    <source>
        <dbReference type="PROSITE" id="PS50234"/>
    </source>
</evidence>
<reference evidence="4 5" key="1">
    <citation type="submission" date="2020-05" db="EMBL/GenBank/DDBJ databases">
        <title>Whole genome sequencing and identification of novel metabolites from Paenibacillus alvei strain JR949.</title>
        <authorList>
            <person name="Rajendhran J."/>
            <person name="Sree Pranav P."/>
            <person name="Mahalakshmi B."/>
            <person name="Karthikeyan R."/>
        </authorList>
    </citation>
    <scope>NUCLEOTIDE SEQUENCE [LARGE SCALE GENOMIC DNA]</scope>
    <source>
        <strain evidence="4 5">JR949</strain>
    </source>
</reference>
<dbReference type="EMBL" id="JABFOR010000012">
    <property type="protein sequence ID" value="NOJ71277.1"/>
    <property type="molecule type" value="Genomic_DNA"/>
</dbReference>
<keyword evidence="1 2" id="KW-0732">Signal</keyword>
<dbReference type="Pfam" id="PF01833">
    <property type="entry name" value="TIG"/>
    <property type="match status" value="11"/>
</dbReference>
<evidence type="ECO:0000256" key="1">
    <source>
        <dbReference type="ARBA" id="ARBA00022729"/>
    </source>
</evidence>
<evidence type="ECO:0000313" key="4">
    <source>
        <dbReference type="EMBL" id="NOJ71277.1"/>
    </source>
</evidence>
<evidence type="ECO:0000256" key="2">
    <source>
        <dbReference type="SAM" id="SignalP"/>
    </source>
</evidence>
<feature type="chain" id="PRO_5042888008" evidence="2">
    <location>
        <begin position="29"/>
        <end position="1323"/>
    </location>
</feature>
<proteinExistence type="predicted"/>